<keyword evidence="1" id="KW-0175">Coiled coil</keyword>
<reference evidence="2" key="1">
    <citation type="journal article" date="2014" name="Nucleic Acids Res.">
        <title>The evolutionary dynamics of variant antigen genes in Babesia reveal a history of genomic innovation underlying host-parasite interaction.</title>
        <authorList>
            <person name="Jackson A.P."/>
            <person name="Otto T.D."/>
            <person name="Darby A."/>
            <person name="Ramaprasad A."/>
            <person name="Xia D."/>
            <person name="Echaide I.E."/>
            <person name="Farber M."/>
            <person name="Gahlot S."/>
            <person name="Gamble J."/>
            <person name="Gupta D."/>
            <person name="Gupta Y."/>
            <person name="Jackson L."/>
            <person name="Malandrin L."/>
            <person name="Malas T.B."/>
            <person name="Moussa E."/>
            <person name="Nair M."/>
            <person name="Reid A.J."/>
            <person name="Sanders M."/>
            <person name="Sharma J."/>
            <person name="Tracey A."/>
            <person name="Quail M.A."/>
            <person name="Weir W."/>
            <person name="Wastling J.M."/>
            <person name="Hall N."/>
            <person name="Willadsen P."/>
            <person name="Lingelbach K."/>
            <person name="Shiels B."/>
            <person name="Tait A."/>
            <person name="Berriman M."/>
            <person name="Allred D.R."/>
            <person name="Pain A."/>
        </authorList>
    </citation>
    <scope>NUCLEOTIDE SEQUENCE</scope>
    <source>
        <strain evidence="2">1802A</strain>
    </source>
</reference>
<feature type="coiled-coil region" evidence="1">
    <location>
        <begin position="27"/>
        <end position="61"/>
    </location>
</feature>
<dbReference type="EMBL" id="JAHBMH010000073">
    <property type="protein sequence ID" value="KAK1932636.1"/>
    <property type="molecule type" value="Genomic_DNA"/>
</dbReference>
<name>A0AAD9G6B7_BABDI</name>
<evidence type="ECO:0000313" key="3">
    <source>
        <dbReference type="Proteomes" id="UP001195914"/>
    </source>
</evidence>
<reference evidence="2" key="2">
    <citation type="submission" date="2021-05" db="EMBL/GenBank/DDBJ databases">
        <authorList>
            <person name="Pain A."/>
        </authorList>
    </citation>
    <scope>NUCLEOTIDE SEQUENCE</scope>
    <source>
        <strain evidence="2">1802A</strain>
    </source>
</reference>
<protein>
    <submittedName>
        <fullName evidence="2">Uncharacterized protein</fullName>
    </submittedName>
</protein>
<evidence type="ECO:0000313" key="2">
    <source>
        <dbReference type="EMBL" id="KAK1932636.1"/>
    </source>
</evidence>
<gene>
    <name evidence="2" type="ORF">X943_000091</name>
</gene>
<comment type="caution">
    <text evidence="2">The sequence shown here is derived from an EMBL/GenBank/DDBJ whole genome shotgun (WGS) entry which is preliminary data.</text>
</comment>
<keyword evidence="3" id="KW-1185">Reference proteome</keyword>
<dbReference type="Proteomes" id="UP001195914">
    <property type="component" value="Unassembled WGS sequence"/>
</dbReference>
<evidence type="ECO:0000256" key="1">
    <source>
        <dbReference type="SAM" id="Coils"/>
    </source>
</evidence>
<proteinExistence type="predicted"/>
<sequence length="144" mass="16981">MALKPSSLDEKIKEVRQAALRYCGTADTNLKHALIQAEERLNHAKREFLRLEEETSKLTSKYSLKRLSRIMEITNSIVDQKPMGTQDLKPSDIDAIRRYYIPYVQQKKVIEMRSKEFELIQRRIALNAEIYMQYKEELDNVTTE</sequence>
<accession>A0AAD9G6B7</accession>
<dbReference type="AlphaFoldDB" id="A0AAD9G6B7"/>
<organism evidence="2 3">
    <name type="scientific">Babesia divergens</name>
    <dbReference type="NCBI Taxonomy" id="32595"/>
    <lineage>
        <taxon>Eukaryota</taxon>
        <taxon>Sar</taxon>
        <taxon>Alveolata</taxon>
        <taxon>Apicomplexa</taxon>
        <taxon>Aconoidasida</taxon>
        <taxon>Piroplasmida</taxon>
        <taxon>Babesiidae</taxon>
        <taxon>Babesia</taxon>
    </lineage>
</organism>